<dbReference type="Pfam" id="PF07536">
    <property type="entry name" value="HWE_HK"/>
    <property type="match status" value="1"/>
</dbReference>
<dbReference type="SMART" id="SM00911">
    <property type="entry name" value="HWE_HK"/>
    <property type="match status" value="1"/>
</dbReference>
<keyword evidence="12" id="KW-0067">ATP-binding</keyword>
<evidence type="ECO:0000313" key="17">
    <source>
        <dbReference type="EMBL" id="MFC3265126.1"/>
    </source>
</evidence>
<feature type="transmembrane region" description="Helical" evidence="14">
    <location>
        <begin position="26"/>
        <end position="49"/>
    </location>
</feature>
<name>A0ABV7LCJ7_9HYPH</name>
<evidence type="ECO:0000256" key="3">
    <source>
        <dbReference type="ARBA" id="ARBA00012438"/>
    </source>
</evidence>
<dbReference type="Pfam" id="PF08447">
    <property type="entry name" value="PAS_3"/>
    <property type="match status" value="1"/>
</dbReference>
<keyword evidence="8 17" id="KW-0808">Transferase</keyword>
<evidence type="ECO:0000256" key="13">
    <source>
        <dbReference type="ARBA" id="ARBA00023026"/>
    </source>
</evidence>
<accession>A0ABV7LCJ7</accession>
<evidence type="ECO:0000256" key="12">
    <source>
        <dbReference type="ARBA" id="ARBA00022840"/>
    </source>
</evidence>
<evidence type="ECO:0000256" key="6">
    <source>
        <dbReference type="ARBA" id="ARBA00022630"/>
    </source>
</evidence>
<evidence type="ECO:0000256" key="11">
    <source>
        <dbReference type="ARBA" id="ARBA00022777"/>
    </source>
</evidence>
<dbReference type="Gene3D" id="3.30.450.20">
    <property type="entry name" value="PAS domain"/>
    <property type="match status" value="1"/>
</dbReference>
<dbReference type="PROSITE" id="PS50885">
    <property type="entry name" value="HAMP"/>
    <property type="match status" value="1"/>
</dbReference>
<comment type="subcellular location">
    <subcellularLocation>
        <location evidence="2">Membrane</location>
    </subcellularLocation>
</comment>
<dbReference type="InterPro" id="IPR011102">
    <property type="entry name" value="Sig_transdc_His_kinase_HWE"/>
</dbReference>
<feature type="domain" description="HAMP" evidence="16">
    <location>
        <begin position="313"/>
        <end position="364"/>
    </location>
</feature>
<feature type="domain" description="PAC" evidence="15">
    <location>
        <begin position="449"/>
        <end position="500"/>
    </location>
</feature>
<keyword evidence="14" id="KW-0812">Transmembrane</keyword>
<dbReference type="SUPFAM" id="SSF55785">
    <property type="entry name" value="PYP-like sensor domain (PAS domain)"/>
    <property type="match status" value="1"/>
</dbReference>
<dbReference type="RefSeq" id="WP_376831255.1">
    <property type="nucleotide sequence ID" value="NZ_JBHLWR010000006.1"/>
</dbReference>
<evidence type="ECO:0000256" key="8">
    <source>
        <dbReference type="ARBA" id="ARBA00022679"/>
    </source>
</evidence>
<dbReference type="EMBL" id="JBHRUV010000012">
    <property type="protein sequence ID" value="MFC3265126.1"/>
    <property type="molecule type" value="Genomic_DNA"/>
</dbReference>
<protein>
    <recommendedName>
        <fullName evidence="4">Blue-light-activated histidine kinase</fullName>
        <ecNumber evidence="3">2.7.13.3</ecNumber>
    </recommendedName>
</protein>
<evidence type="ECO:0000259" key="15">
    <source>
        <dbReference type="PROSITE" id="PS50113"/>
    </source>
</evidence>
<evidence type="ECO:0000256" key="5">
    <source>
        <dbReference type="ARBA" id="ARBA00022553"/>
    </source>
</evidence>
<dbReference type="GO" id="GO:0004673">
    <property type="term" value="F:protein histidine kinase activity"/>
    <property type="evidence" value="ECO:0007669"/>
    <property type="project" value="UniProtKB-EC"/>
</dbReference>
<proteinExistence type="predicted"/>
<dbReference type="InterPro" id="IPR035965">
    <property type="entry name" value="PAS-like_dom_sf"/>
</dbReference>
<feature type="transmembrane region" description="Helical" evidence="14">
    <location>
        <begin position="291"/>
        <end position="311"/>
    </location>
</feature>
<organism evidence="17 18">
    <name type="scientific">Camelimonas abortus</name>
    <dbReference type="NCBI Taxonomy" id="1017184"/>
    <lineage>
        <taxon>Bacteria</taxon>
        <taxon>Pseudomonadati</taxon>
        <taxon>Pseudomonadota</taxon>
        <taxon>Alphaproteobacteria</taxon>
        <taxon>Hyphomicrobiales</taxon>
        <taxon>Chelatococcaceae</taxon>
        <taxon>Camelimonas</taxon>
    </lineage>
</organism>
<dbReference type="InterPro" id="IPR036890">
    <property type="entry name" value="HATPase_C_sf"/>
</dbReference>
<dbReference type="Gene3D" id="3.30.565.10">
    <property type="entry name" value="Histidine kinase-like ATPase, C-terminal domain"/>
    <property type="match status" value="1"/>
</dbReference>
<dbReference type="PROSITE" id="PS50113">
    <property type="entry name" value="PAC"/>
    <property type="match status" value="1"/>
</dbReference>
<evidence type="ECO:0000256" key="4">
    <source>
        <dbReference type="ARBA" id="ARBA00021740"/>
    </source>
</evidence>
<gene>
    <name evidence="17" type="ORF">ACFOEX_01965</name>
</gene>
<evidence type="ECO:0000256" key="14">
    <source>
        <dbReference type="SAM" id="Phobius"/>
    </source>
</evidence>
<dbReference type="InterPro" id="IPR000014">
    <property type="entry name" value="PAS"/>
</dbReference>
<keyword evidence="13" id="KW-0843">Virulence</keyword>
<evidence type="ECO:0000256" key="1">
    <source>
        <dbReference type="ARBA" id="ARBA00000085"/>
    </source>
</evidence>
<evidence type="ECO:0000259" key="16">
    <source>
        <dbReference type="PROSITE" id="PS50885"/>
    </source>
</evidence>
<evidence type="ECO:0000256" key="9">
    <source>
        <dbReference type="ARBA" id="ARBA00022737"/>
    </source>
</evidence>
<keyword evidence="5" id="KW-0597">Phosphoprotein</keyword>
<keyword evidence="14" id="KW-0472">Membrane</keyword>
<keyword evidence="7" id="KW-0288">FMN</keyword>
<evidence type="ECO:0000313" key="18">
    <source>
        <dbReference type="Proteomes" id="UP001595536"/>
    </source>
</evidence>
<evidence type="ECO:0000256" key="10">
    <source>
        <dbReference type="ARBA" id="ARBA00022741"/>
    </source>
</evidence>
<dbReference type="Gene3D" id="6.10.340.10">
    <property type="match status" value="1"/>
</dbReference>
<dbReference type="PANTHER" id="PTHR41523">
    <property type="entry name" value="TWO-COMPONENT SYSTEM SENSOR PROTEIN"/>
    <property type="match status" value="1"/>
</dbReference>
<reference evidence="18" key="1">
    <citation type="journal article" date="2019" name="Int. J. Syst. Evol. Microbiol.">
        <title>The Global Catalogue of Microorganisms (GCM) 10K type strain sequencing project: providing services to taxonomists for standard genome sequencing and annotation.</title>
        <authorList>
            <consortium name="The Broad Institute Genomics Platform"/>
            <consortium name="The Broad Institute Genome Sequencing Center for Infectious Disease"/>
            <person name="Wu L."/>
            <person name="Ma J."/>
        </authorList>
    </citation>
    <scope>NUCLEOTIDE SEQUENCE [LARGE SCALE GENOMIC DNA]</scope>
    <source>
        <strain evidence="18">CCM 7941</strain>
    </source>
</reference>
<comment type="caution">
    <text evidence="17">The sequence shown here is derived from an EMBL/GenBank/DDBJ whole genome shotgun (WGS) entry which is preliminary data.</text>
</comment>
<keyword evidence="11 17" id="KW-0418">Kinase</keyword>
<dbReference type="InterPro" id="IPR000700">
    <property type="entry name" value="PAS-assoc_C"/>
</dbReference>
<keyword evidence="14" id="KW-1133">Transmembrane helix</keyword>
<evidence type="ECO:0000256" key="2">
    <source>
        <dbReference type="ARBA" id="ARBA00004370"/>
    </source>
</evidence>
<dbReference type="EC" id="2.7.13.3" evidence="3"/>
<sequence>MTDDQPRILSPGQAADRRSLPFATRLLWLVLSIIIPATLIAAGGLYSAYDAEKSATEELLLRATRTLAGHLDLEFAKLLEAAGAATATTPEDEDIVAVVRERLHRRGVLEGASFIISLPTGAVAATSGDLPATLNAHPRRRAPLRRALHSGAPEISAFLAGDVGEPLILIDSPFPEHDGRQLLLTVDVTPLLARRLAADGAPGDRDWIGAVVAPDGMVLARTQEGALFANAMGPPGLLERMRARDEDVMQLQEEGSSSAATVAFSRTPGHDWRYVVTYPQHRLRAAYNRSLAALAALGVVAILGLAHIYYLSRQLVRPVSRLTAAARCLARGETIPMSPTGVTEFDDIQAALRDAGQQVAARNAERDQVEAMLRASEQRLRLAMEASELGAWSYDPAKNELVGSERSRALLGLPPGRIDLETLTCALAPERREEQRAALVAAVRGREPFIMEICVQWPDGSRRWIEVRGRPVMRANGPPTVVGVVHEVTERRTAADRQRLLMRELNHRVKNSLATVQSIALLTRRSTSPEEAWEAFEKRLIGLAKTHDLLTASDWRGAWLDDAINAELQPYQSPDHARISAFGPRLRLHPRATLTLCMCFHELATNAAKYGALSRDSGRVSVTWRIEERPPGGVLALEWRESGGPPVKAPQRKGLGSRLLDRSLQRELGGVVTMDWAPDGLRCRMELPLKAIVADDAGEAA</sequence>
<dbReference type="Proteomes" id="UP001595536">
    <property type="component" value="Unassembled WGS sequence"/>
</dbReference>
<dbReference type="InterPro" id="IPR013655">
    <property type="entry name" value="PAS_fold_3"/>
</dbReference>
<keyword evidence="10" id="KW-0547">Nucleotide-binding</keyword>
<dbReference type="CDD" id="cd00130">
    <property type="entry name" value="PAS"/>
    <property type="match status" value="1"/>
</dbReference>
<keyword evidence="9" id="KW-0677">Repeat</keyword>
<evidence type="ECO:0000256" key="7">
    <source>
        <dbReference type="ARBA" id="ARBA00022643"/>
    </source>
</evidence>
<dbReference type="InterPro" id="IPR003660">
    <property type="entry name" value="HAMP_dom"/>
</dbReference>
<keyword evidence="6" id="KW-0285">Flavoprotein</keyword>
<dbReference type="PANTHER" id="PTHR41523:SF8">
    <property type="entry name" value="ETHYLENE RESPONSE SENSOR PROTEIN"/>
    <property type="match status" value="1"/>
</dbReference>
<comment type="catalytic activity">
    <reaction evidence="1">
        <text>ATP + protein L-histidine = ADP + protein N-phospho-L-histidine.</text>
        <dbReference type="EC" id="2.7.13.3"/>
    </reaction>
</comment>
<dbReference type="NCBIfam" id="TIGR00229">
    <property type="entry name" value="sensory_box"/>
    <property type="match status" value="1"/>
</dbReference>
<keyword evidence="18" id="KW-1185">Reference proteome</keyword>